<protein>
    <submittedName>
        <fullName evidence="2">Uncharacterized protein</fullName>
    </submittedName>
</protein>
<evidence type="ECO:0000313" key="3">
    <source>
        <dbReference type="Proteomes" id="UP000019275"/>
    </source>
</evidence>
<keyword evidence="1" id="KW-0732">Signal</keyword>
<proteinExistence type="predicted"/>
<gene>
    <name evidence="2" type="ORF">KLA_17374</name>
</gene>
<reference evidence="2 3" key="1">
    <citation type="journal article" date="2014" name="Genome Announc.">
        <title>Draft Genome Sequence of the Carrageenan-Degrading Bacterium Cellulophaga sp. Strain KL-A, Isolated from Decaying Marine Algae.</title>
        <authorList>
            <person name="Shan D."/>
            <person name="Ying J."/>
            <person name="Li X."/>
            <person name="Gao Z."/>
            <person name="Wei G."/>
            <person name="Shao Z."/>
        </authorList>
    </citation>
    <scope>NUCLEOTIDE SEQUENCE [LARGE SCALE GENOMIC DNA]</scope>
    <source>
        <strain evidence="2 3">KL-A</strain>
    </source>
</reference>
<dbReference type="EMBL" id="ARZX01000072">
    <property type="protein sequence ID" value="EWH09144.1"/>
    <property type="molecule type" value="Genomic_DNA"/>
</dbReference>
<feature type="chain" id="PRO_5047361150" evidence="1">
    <location>
        <begin position="21"/>
        <end position="318"/>
    </location>
</feature>
<evidence type="ECO:0000313" key="2">
    <source>
        <dbReference type="EMBL" id="EWH09144.1"/>
    </source>
</evidence>
<keyword evidence="3" id="KW-1185">Reference proteome</keyword>
<feature type="signal peptide" evidence="1">
    <location>
        <begin position="1"/>
        <end position="20"/>
    </location>
</feature>
<accession>A0ABP3B283</accession>
<dbReference type="RefSeq" id="WP_034647422.1">
    <property type="nucleotide sequence ID" value="NZ_ARZX01000072.1"/>
</dbReference>
<comment type="caution">
    <text evidence="2">The sequence shown here is derived from an EMBL/GenBank/DDBJ whole genome shotgun (WGS) entry which is preliminary data.</text>
</comment>
<name>A0ABP3B283_9FLAO</name>
<organism evidence="2 3">
    <name type="scientific">Cellulophaga geojensis KL-A</name>
    <dbReference type="NCBI Taxonomy" id="1328323"/>
    <lineage>
        <taxon>Bacteria</taxon>
        <taxon>Pseudomonadati</taxon>
        <taxon>Bacteroidota</taxon>
        <taxon>Flavobacteriia</taxon>
        <taxon>Flavobacteriales</taxon>
        <taxon>Flavobacteriaceae</taxon>
        <taxon>Cellulophaga</taxon>
    </lineage>
</organism>
<sequence>MKKVIFLFLIVISSTQNSFAHQDFWITKEFGNVKTRIKTGYFYEEIQKIEIIGELAKILCEKLNYTEPILLDFNHFYVGQCEPDYFISFDKGIIKYDYGKIEKGIKLLSKNGIVIRQVSNEFDPSTSLALLEYAILNLKTIKSNQKEIEYDENYCQWIINTFDTIKIKEAVKNRLSHSVKEVLANKIYRPESDFKFGYTYYWQDGKFTVIELDVNGKETIVSEFEKLYDFKRVGNCVFIFTSASDFYTINKTYGRRPKIISKKWTITNAEENYRPYKLEYIGGYKYSIYFWYNSNEEGLQPKHRTLIYDESTDELLKL</sequence>
<evidence type="ECO:0000256" key="1">
    <source>
        <dbReference type="SAM" id="SignalP"/>
    </source>
</evidence>
<dbReference type="Proteomes" id="UP000019275">
    <property type="component" value="Unassembled WGS sequence"/>
</dbReference>